<accession>A0A0K2TRM8</accession>
<evidence type="ECO:0000313" key="2">
    <source>
        <dbReference type="EMBL" id="CDW28450.1"/>
    </source>
</evidence>
<feature type="signal peptide" evidence="1">
    <location>
        <begin position="1"/>
        <end position="23"/>
    </location>
</feature>
<feature type="chain" id="PRO_5005488021" evidence="1">
    <location>
        <begin position="24"/>
        <end position="134"/>
    </location>
</feature>
<proteinExistence type="predicted"/>
<keyword evidence="1" id="KW-0732">Signal</keyword>
<evidence type="ECO:0000256" key="1">
    <source>
        <dbReference type="SAM" id="SignalP"/>
    </source>
</evidence>
<reference evidence="2" key="1">
    <citation type="submission" date="2014-05" db="EMBL/GenBank/DDBJ databases">
        <authorList>
            <person name="Chronopoulou M."/>
        </authorList>
    </citation>
    <scope>NUCLEOTIDE SEQUENCE</scope>
    <source>
        <tissue evidence="2">Whole organism</tissue>
    </source>
</reference>
<dbReference type="EMBL" id="HACA01011089">
    <property type="protein sequence ID" value="CDW28450.1"/>
    <property type="molecule type" value="Transcribed_RNA"/>
</dbReference>
<organism evidence="2">
    <name type="scientific">Lepeophtheirus salmonis</name>
    <name type="common">Salmon louse</name>
    <name type="synonym">Caligus salmonis</name>
    <dbReference type="NCBI Taxonomy" id="72036"/>
    <lineage>
        <taxon>Eukaryota</taxon>
        <taxon>Metazoa</taxon>
        <taxon>Ecdysozoa</taxon>
        <taxon>Arthropoda</taxon>
        <taxon>Crustacea</taxon>
        <taxon>Multicrustacea</taxon>
        <taxon>Hexanauplia</taxon>
        <taxon>Copepoda</taxon>
        <taxon>Siphonostomatoida</taxon>
        <taxon>Caligidae</taxon>
        <taxon>Lepeophtheirus</taxon>
    </lineage>
</organism>
<sequence>MFPPKVLIPILWFQYVFLKNVWSCDIIFPSNDYDEQEIEFDLAEFPGNISDIPSYISHLPVEVEKELPMDNHGNPAIEVVETQAIQSSFGRNLQGNDPTAGIFTKKIIGRTKCRRFVYLLKLRRFRCVSFNHNS</sequence>
<protein>
    <submittedName>
        <fullName evidence="2">Uncharacterized protein</fullName>
    </submittedName>
</protein>
<dbReference type="AlphaFoldDB" id="A0A0K2TRM8"/>
<name>A0A0K2TRM8_LEPSM</name>